<keyword evidence="2" id="KW-0560">Oxidoreductase</keyword>
<dbReference type="PANTHER" id="PTHR46696">
    <property type="entry name" value="P450, PUTATIVE (EUROFUNG)-RELATED"/>
    <property type="match status" value="1"/>
</dbReference>
<evidence type="ECO:0000313" key="4">
    <source>
        <dbReference type="Proteomes" id="UP000035425"/>
    </source>
</evidence>
<dbReference type="InterPro" id="IPR002397">
    <property type="entry name" value="Cyt_P450_B"/>
</dbReference>
<comment type="similarity">
    <text evidence="1 2">Belongs to the cytochrome P450 family.</text>
</comment>
<keyword evidence="2" id="KW-0479">Metal-binding</keyword>
<evidence type="ECO:0000313" key="3">
    <source>
        <dbReference type="EMBL" id="KLL10424.1"/>
    </source>
</evidence>
<dbReference type="InterPro" id="IPR017972">
    <property type="entry name" value="Cyt_P450_CS"/>
</dbReference>
<accession>A0ABR5F136</accession>
<gene>
    <name evidence="3" type="ORF">FrCorBMG51_18230</name>
</gene>
<dbReference type="PRINTS" id="PR00359">
    <property type="entry name" value="BP450"/>
</dbReference>
<dbReference type="InterPro" id="IPR001128">
    <property type="entry name" value="Cyt_P450"/>
</dbReference>
<dbReference type="Pfam" id="PF00067">
    <property type="entry name" value="p450"/>
    <property type="match status" value="1"/>
</dbReference>
<dbReference type="InterPro" id="IPR036396">
    <property type="entry name" value="Cyt_P450_sf"/>
</dbReference>
<dbReference type="RefSeq" id="WP_047224252.1">
    <property type="nucleotide sequence ID" value="NZ_JWIO01000033.1"/>
</dbReference>
<name>A0ABR5F136_9ACTN</name>
<keyword evidence="4" id="KW-1185">Reference proteome</keyword>
<dbReference type="CDD" id="cd11029">
    <property type="entry name" value="CYP107-like"/>
    <property type="match status" value="1"/>
</dbReference>
<reference evidence="3 4" key="1">
    <citation type="submission" date="2014-12" db="EMBL/GenBank/DDBJ databases">
        <title>Frankia sp. BMG5.1 draft genome.</title>
        <authorList>
            <person name="Gtari M."/>
            <person name="Ghodhbane-Gtari F."/>
            <person name="Nouioui I."/>
            <person name="Ktari A."/>
            <person name="Hezbri K."/>
            <person name="Mimouni W."/>
            <person name="Sbissi I."/>
            <person name="Ayari A."/>
            <person name="Yamanaka T."/>
            <person name="Normand P."/>
            <person name="Tisa L.S."/>
            <person name="Boudabous A."/>
        </authorList>
    </citation>
    <scope>NUCLEOTIDE SEQUENCE [LARGE SCALE GENOMIC DNA]</scope>
    <source>
        <strain evidence="3 4">BMG5.1</strain>
    </source>
</reference>
<organism evidence="3 4">
    <name type="scientific">Protofrankia coriariae</name>
    <dbReference type="NCBI Taxonomy" id="1562887"/>
    <lineage>
        <taxon>Bacteria</taxon>
        <taxon>Bacillati</taxon>
        <taxon>Actinomycetota</taxon>
        <taxon>Actinomycetes</taxon>
        <taxon>Frankiales</taxon>
        <taxon>Frankiaceae</taxon>
        <taxon>Protofrankia</taxon>
    </lineage>
</organism>
<keyword evidence="2" id="KW-0503">Monooxygenase</keyword>
<proteinExistence type="inferred from homology"/>
<evidence type="ECO:0000256" key="1">
    <source>
        <dbReference type="ARBA" id="ARBA00010617"/>
    </source>
</evidence>
<evidence type="ECO:0000256" key="2">
    <source>
        <dbReference type="RuleBase" id="RU000461"/>
    </source>
</evidence>
<keyword evidence="2" id="KW-0349">Heme</keyword>
<protein>
    <submittedName>
        <fullName evidence="3">Cytochrome P450</fullName>
    </submittedName>
</protein>
<dbReference type="Gene3D" id="1.10.630.10">
    <property type="entry name" value="Cytochrome P450"/>
    <property type="match status" value="1"/>
</dbReference>
<dbReference type="EMBL" id="JWIO01000033">
    <property type="protein sequence ID" value="KLL10424.1"/>
    <property type="molecule type" value="Genomic_DNA"/>
</dbReference>
<dbReference type="PROSITE" id="PS00086">
    <property type="entry name" value="CYTOCHROME_P450"/>
    <property type="match status" value="1"/>
</dbReference>
<dbReference type="SUPFAM" id="SSF48264">
    <property type="entry name" value="Cytochrome P450"/>
    <property type="match status" value="1"/>
</dbReference>
<dbReference type="PANTHER" id="PTHR46696:SF1">
    <property type="entry name" value="CYTOCHROME P450 YJIB-RELATED"/>
    <property type="match status" value="1"/>
</dbReference>
<sequence length="411" mass="45342">MSEVTQAVPAAELFTPEFRLDPYPTYARLRENAPVCRVRTPRFETWMVTRYADARAVLSDPRLSKDIDRAGDLYLQVFGEKSVALNRNMLNADPPEHSRLRRLVSQAFTPRRIDALAPRVQQVVDDLLDPIVPAGRAELISEFALPLPMNVICELLGVPVEDREQFFSGTQVIRTQGTAGRSNEEDRAAIQEAQQNLYAYLTKLVGNKRDRPGDDLISALIAARDGGGKLSEEELVSTAFLLLFAGHQTTADFIGNAVTALLTNPDQLDLVTRNPDLLPGAIEELLRFNGSVPVASFRLATEDVEYSGVRIPKGSIVTVVLNAANHDPAHFTDPDGLHVDRTDNPHMAFGYGVHYCLGVSLARMEARTALGTLLRRLPNLALEVAPENLRWLPAASSFRGLLELPVRFGDT</sequence>
<comment type="caution">
    <text evidence="3">The sequence shown here is derived from an EMBL/GenBank/DDBJ whole genome shotgun (WGS) entry which is preliminary data.</text>
</comment>
<dbReference type="Proteomes" id="UP000035425">
    <property type="component" value="Unassembled WGS sequence"/>
</dbReference>
<keyword evidence="2" id="KW-0408">Iron</keyword>